<name>A0ABU6K8R1_9RHOO</name>
<dbReference type="InterPro" id="IPR051916">
    <property type="entry name" value="GPI-anchor_lipid_remodeler"/>
</dbReference>
<dbReference type="Gene3D" id="3.60.10.10">
    <property type="entry name" value="Endonuclease/exonuclease/phosphatase"/>
    <property type="match status" value="1"/>
</dbReference>
<evidence type="ECO:0000313" key="2">
    <source>
        <dbReference type="EMBL" id="MEC5387892.1"/>
    </source>
</evidence>
<dbReference type="PANTHER" id="PTHR14859:SF1">
    <property type="entry name" value="PGAP2-INTERACTING PROTEIN"/>
    <property type="match status" value="1"/>
</dbReference>
<protein>
    <submittedName>
        <fullName evidence="2">Endonuclease/exonuclease/phosphatase family protein</fullName>
    </submittedName>
</protein>
<dbReference type="InterPro" id="IPR036691">
    <property type="entry name" value="Endo/exonu/phosph_ase_sf"/>
</dbReference>
<dbReference type="PANTHER" id="PTHR14859">
    <property type="entry name" value="CALCOFLUOR WHITE HYPERSENSITIVE PROTEIN PRECURSOR"/>
    <property type="match status" value="1"/>
</dbReference>
<dbReference type="InterPro" id="IPR005135">
    <property type="entry name" value="Endo/exonuclease/phosphatase"/>
</dbReference>
<sequence>MLSTLERPATPAHAGPQQAEQATLKVLTVNVHKGFTVFNRKFILPELRDAVRAEHVDIVFLQEVQGSHEHHAARFTNWPELPQYEFLADQIWKDFAYGKNAVYPHGHHGNAVLSKFPIVAYENRDVSMNTHEKRGLLHCEIKLPGHAEHLHAICAHLGLREDHRQKQLQLMGKIIDTQIPATAPIIVAGDFNDWRMRGHSVILQRLRLHEVFAGNHGKPARTFPARWPRLRLDRIYTRNLVSSKAQVLSSRPWSHLSDHAALSAEVSL</sequence>
<organism evidence="2 3">
    <name type="scientific">Uliginosibacterium silvisoli</name>
    <dbReference type="NCBI Taxonomy" id="3114758"/>
    <lineage>
        <taxon>Bacteria</taxon>
        <taxon>Pseudomonadati</taxon>
        <taxon>Pseudomonadota</taxon>
        <taxon>Betaproteobacteria</taxon>
        <taxon>Rhodocyclales</taxon>
        <taxon>Zoogloeaceae</taxon>
        <taxon>Uliginosibacterium</taxon>
    </lineage>
</organism>
<keyword evidence="2" id="KW-0255">Endonuclease</keyword>
<reference evidence="2 3" key="1">
    <citation type="submission" date="2024-01" db="EMBL/GenBank/DDBJ databases">
        <title>Uliginosibacterium soil sp. nov.</title>
        <authorList>
            <person name="Lv Y."/>
        </authorList>
    </citation>
    <scope>NUCLEOTIDE SEQUENCE [LARGE SCALE GENOMIC DNA]</scope>
    <source>
        <strain evidence="2 3">H3</strain>
    </source>
</reference>
<comment type="caution">
    <text evidence="2">The sequence shown here is derived from an EMBL/GenBank/DDBJ whole genome shotgun (WGS) entry which is preliminary data.</text>
</comment>
<keyword evidence="2" id="KW-0378">Hydrolase</keyword>
<proteinExistence type="predicted"/>
<dbReference type="SUPFAM" id="SSF56219">
    <property type="entry name" value="DNase I-like"/>
    <property type="match status" value="1"/>
</dbReference>
<keyword evidence="3" id="KW-1185">Reference proteome</keyword>
<dbReference type="RefSeq" id="WP_327600866.1">
    <property type="nucleotide sequence ID" value="NZ_JAYXHS010000004.1"/>
</dbReference>
<evidence type="ECO:0000313" key="3">
    <source>
        <dbReference type="Proteomes" id="UP001331561"/>
    </source>
</evidence>
<accession>A0ABU6K8R1</accession>
<dbReference type="GO" id="GO:0004519">
    <property type="term" value="F:endonuclease activity"/>
    <property type="evidence" value="ECO:0007669"/>
    <property type="project" value="UniProtKB-KW"/>
</dbReference>
<keyword evidence="2" id="KW-0540">Nuclease</keyword>
<dbReference type="Proteomes" id="UP001331561">
    <property type="component" value="Unassembled WGS sequence"/>
</dbReference>
<dbReference type="Pfam" id="PF03372">
    <property type="entry name" value="Exo_endo_phos"/>
    <property type="match status" value="1"/>
</dbReference>
<dbReference type="EMBL" id="JAYXHS010000004">
    <property type="protein sequence ID" value="MEC5387892.1"/>
    <property type="molecule type" value="Genomic_DNA"/>
</dbReference>
<feature type="domain" description="Endonuclease/exonuclease/phosphatase" evidence="1">
    <location>
        <begin position="28"/>
        <end position="259"/>
    </location>
</feature>
<evidence type="ECO:0000259" key="1">
    <source>
        <dbReference type="Pfam" id="PF03372"/>
    </source>
</evidence>
<gene>
    <name evidence="2" type="ORF">VVD49_19320</name>
</gene>